<proteinExistence type="predicted"/>
<evidence type="ECO:0000259" key="3">
    <source>
        <dbReference type="Pfam" id="PF21599"/>
    </source>
</evidence>
<gene>
    <name evidence="5 6" type="primary">LOC117641688</name>
</gene>
<accession>A0A6P8YF62</accession>
<keyword evidence="1" id="KW-0175">Coiled coil</keyword>
<dbReference type="RefSeq" id="XP_034235096.1">
    <property type="nucleotide sequence ID" value="XM_034379205.1"/>
</dbReference>
<dbReference type="AlphaFoldDB" id="A0A6P8YF62"/>
<sequence length="540" mass="60786">MCDAGMIADLCLGARYSSFKALESAIDKFSKETNSVYIVNHSRSVELENKIRPPNKQIPLCLKYKNIKYACKHYGKTRSNSRGLRPNQSSFKIGCPSYFYVAANTKELVVEKIELKHSHSCDPELVQLYPERRSLSNARCDDEAEDGSGVSLKSVREDVLDLLSIGVERRRILNYVWATSGKKLFAGDLSNIAKSIKDTLRAVSSERAEHLLEQLKEMENKQNGSTYLPKNKLGGLSAMKRKVPFSPETVVKTEIISNEDSSEQNYSVIYEGEQGEQGDNTMYVTDMVYQENTEDIQYQYENQDEATGNENATTSWSENSSLADVVKSILGPNQEGPVILHVNNYDGVAVVQVADPQTYSTSESHEIQQSPEEEEVIIPEAIPESQPVTRLVVKKSAAQKKPVVVTAVPEHSNKNSSRDNLLKSAQLKQAGSTSGQKSPSKIENTESNDDNLSDDGNEFGTQDDSSETHSDHRSVLEEERTMYRVKTKKIRLQIHNLRNCIERQALEKRKLQLEIQLLKMQVEEKESEAQQKRKVPDKKK</sequence>
<keyword evidence="4" id="KW-1185">Reference proteome</keyword>
<organism evidence="5">
    <name type="scientific">Thrips palmi</name>
    <name type="common">Melon thrips</name>
    <dbReference type="NCBI Taxonomy" id="161013"/>
    <lineage>
        <taxon>Eukaryota</taxon>
        <taxon>Metazoa</taxon>
        <taxon>Ecdysozoa</taxon>
        <taxon>Arthropoda</taxon>
        <taxon>Hexapoda</taxon>
        <taxon>Insecta</taxon>
        <taxon>Pterygota</taxon>
        <taxon>Neoptera</taxon>
        <taxon>Paraneoptera</taxon>
        <taxon>Thysanoptera</taxon>
        <taxon>Terebrantia</taxon>
        <taxon>Thripoidea</taxon>
        <taxon>Thripidae</taxon>
        <taxon>Thrips</taxon>
    </lineage>
</organism>
<dbReference type="Pfam" id="PF21599">
    <property type="entry name" value="ZSWIM3_N"/>
    <property type="match status" value="1"/>
</dbReference>
<dbReference type="KEGG" id="tpal:117641688"/>
<dbReference type="OrthoDB" id="8188771at2759"/>
<dbReference type="RefSeq" id="XP_034235097.1">
    <property type="nucleotide sequence ID" value="XM_034379206.1"/>
</dbReference>
<protein>
    <submittedName>
        <fullName evidence="5 6">Uncharacterized protein LOC117641688 isoform X1</fullName>
    </submittedName>
</protein>
<evidence type="ECO:0000256" key="2">
    <source>
        <dbReference type="SAM" id="MobiDB-lite"/>
    </source>
</evidence>
<feature type="coiled-coil region" evidence="1">
    <location>
        <begin position="494"/>
        <end position="535"/>
    </location>
</feature>
<dbReference type="GeneID" id="117641688"/>
<evidence type="ECO:0000313" key="5">
    <source>
        <dbReference type="RefSeq" id="XP_034235096.1"/>
    </source>
</evidence>
<name>A0A6P8YF62_THRPL</name>
<feature type="compositionally biased region" description="Basic and acidic residues" evidence="2">
    <location>
        <begin position="466"/>
        <end position="480"/>
    </location>
</feature>
<reference evidence="5 6" key="1">
    <citation type="submission" date="2025-04" db="UniProtKB">
        <authorList>
            <consortium name="RefSeq"/>
        </authorList>
    </citation>
    <scope>IDENTIFICATION</scope>
    <source>
        <tissue evidence="5 6">Total insect</tissue>
    </source>
</reference>
<feature type="region of interest" description="Disordered" evidence="2">
    <location>
        <begin position="395"/>
        <end position="480"/>
    </location>
</feature>
<dbReference type="PANTHER" id="PTHR31569">
    <property type="entry name" value="SWIM-TYPE DOMAIN-CONTAINING PROTEIN"/>
    <property type="match status" value="1"/>
</dbReference>
<feature type="domain" description="ZSWIM3 N-terminal" evidence="3">
    <location>
        <begin position="12"/>
        <end position="119"/>
    </location>
</feature>
<feature type="compositionally biased region" description="Acidic residues" evidence="2">
    <location>
        <begin position="446"/>
        <end position="457"/>
    </location>
</feature>
<dbReference type="InterPro" id="IPR052579">
    <property type="entry name" value="Zinc_finger_SWIM"/>
</dbReference>
<feature type="compositionally biased region" description="Basic and acidic residues" evidence="2">
    <location>
        <begin position="411"/>
        <end position="421"/>
    </location>
</feature>
<evidence type="ECO:0000313" key="4">
    <source>
        <dbReference type="Proteomes" id="UP000515158"/>
    </source>
</evidence>
<feature type="compositionally biased region" description="Polar residues" evidence="2">
    <location>
        <begin position="426"/>
        <end position="442"/>
    </location>
</feature>
<evidence type="ECO:0000256" key="1">
    <source>
        <dbReference type="SAM" id="Coils"/>
    </source>
</evidence>
<dbReference type="InterPro" id="IPR048325">
    <property type="entry name" value="ZSWIM3_N"/>
</dbReference>
<evidence type="ECO:0000313" key="6">
    <source>
        <dbReference type="RefSeq" id="XP_034235097.1"/>
    </source>
</evidence>
<dbReference type="Proteomes" id="UP000515158">
    <property type="component" value="Unplaced"/>
</dbReference>
<dbReference type="PANTHER" id="PTHR31569:SF4">
    <property type="entry name" value="SWIM-TYPE DOMAIN-CONTAINING PROTEIN"/>
    <property type="match status" value="1"/>
</dbReference>